<protein>
    <submittedName>
        <fullName evidence="3">Uncharacterized protein</fullName>
    </submittedName>
</protein>
<comment type="caution">
    <text evidence="3">The sequence shown here is derived from an EMBL/GenBank/DDBJ whole genome shotgun (WGS) entry which is preliminary data.</text>
</comment>
<feature type="region of interest" description="Disordered" evidence="1">
    <location>
        <begin position="293"/>
        <end position="335"/>
    </location>
</feature>
<name>A0A9D4P8D4_DERFA</name>
<dbReference type="PANTHER" id="PTHR11008">
    <property type="entry name" value="PROTEIN TAKEOUT-LIKE PROTEIN"/>
    <property type="match status" value="1"/>
</dbReference>
<dbReference type="PANTHER" id="PTHR11008:SF9">
    <property type="entry name" value="PROTEIN TAKEOUT-LIKE PROTEIN"/>
    <property type="match status" value="1"/>
</dbReference>
<dbReference type="EMBL" id="SDOV01000001">
    <property type="protein sequence ID" value="KAH7645409.1"/>
    <property type="molecule type" value="Genomic_DNA"/>
</dbReference>
<accession>A0A9D4P8D4</accession>
<dbReference type="SMART" id="SM00700">
    <property type="entry name" value="JHBP"/>
    <property type="match status" value="1"/>
</dbReference>
<reference evidence="3" key="1">
    <citation type="submission" date="2020-06" db="EMBL/GenBank/DDBJ databases">
        <authorList>
            <person name="Ji K."/>
            <person name="Li J."/>
        </authorList>
    </citation>
    <scope>NUCLEOTIDE SEQUENCE</scope>
    <source>
        <strain evidence="3">JKM2019</strain>
        <tissue evidence="3">Whole body</tissue>
    </source>
</reference>
<dbReference type="InterPro" id="IPR038606">
    <property type="entry name" value="To_sf"/>
</dbReference>
<gene>
    <name evidence="3" type="ORF">HUG17_0947</name>
</gene>
<proteinExistence type="predicted"/>
<evidence type="ECO:0000313" key="3">
    <source>
        <dbReference type="EMBL" id="KAH7645409.1"/>
    </source>
</evidence>
<keyword evidence="2" id="KW-0732">Signal</keyword>
<dbReference type="InterPro" id="IPR010562">
    <property type="entry name" value="Haemolymph_juvenile_hormone-bd"/>
</dbReference>
<reference evidence="3" key="2">
    <citation type="journal article" date="2021" name="World Allergy Organ. J.">
        <title>Chromosome-level assembly of Dermatophagoides farinae genome and transcriptome reveals two novel allergens Der f 37 and Der f 39.</title>
        <authorList>
            <person name="Chen J."/>
            <person name="Cai Z."/>
            <person name="Fan D."/>
            <person name="Hu J."/>
            <person name="Hou Y."/>
            <person name="He Y."/>
            <person name="Zhang Z."/>
            <person name="Zhao Z."/>
            <person name="Gao P."/>
            <person name="Hu W."/>
            <person name="Sun J."/>
            <person name="Li J."/>
            <person name="Ji K."/>
        </authorList>
    </citation>
    <scope>NUCLEOTIDE SEQUENCE</scope>
    <source>
        <strain evidence="3">JKM2019</strain>
    </source>
</reference>
<feature type="chain" id="PRO_5038469663" evidence="2">
    <location>
        <begin position="19"/>
        <end position="442"/>
    </location>
</feature>
<evidence type="ECO:0000256" key="1">
    <source>
        <dbReference type="SAM" id="MobiDB-lite"/>
    </source>
</evidence>
<organism evidence="3">
    <name type="scientific">Dermatophagoides farinae</name>
    <name type="common">American house dust mite</name>
    <dbReference type="NCBI Taxonomy" id="6954"/>
    <lineage>
        <taxon>Eukaryota</taxon>
        <taxon>Metazoa</taxon>
        <taxon>Ecdysozoa</taxon>
        <taxon>Arthropoda</taxon>
        <taxon>Chelicerata</taxon>
        <taxon>Arachnida</taxon>
        <taxon>Acari</taxon>
        <taxon>Acariformes</taxon>
        <taxon>Sarcoptiformes</taxon>
        <taxon>Astigmata</taxon>
        <taxon>Psoroptidia</taxon>
        <taxon>Analgoidea</taxon>
        <taxon>Pyroglyphidae</taxon>
        <taxon>Dermatophagoidinae</taxon>
        <taxon>Dermatophagoides</taxon>
    </lineage>
</organism>
<dbReference type="Proteomes" id="UP000828236">
    <property type="component" value="Unassembled WGS sequence"/>
</dbReference>
<dbReference type="AlphaFoldDB" id="A0A9D4P8D4"/>
<dbReference type="Gene3D" id="3.15.10.30">
    <property type="entry name" value="Haemolymph juvenile hormone binding protein"/>
    <property type="match status" value="1"/>
</dbReference>
<feature type="signal peptide" evidence="2">
    <location>
        <begin position="1"/>
        <end position="18"/>
    </location>
</feature>
<sequence length="442" mass="50381">MKHLIILSIIFIWNLINLDVKIHCHDHTPVSKIKIPKRIHDVSYKGSIFSYTVNGRDPIKAIRDFALETDDIKMLEERFVDHFTETILSKLANEMKSGIPSMSIPPMDPLLLNEIRVEPHIGNEIFTIKLNNIQIEGLSDLDIQDIRPRLNVLKVRLALLFPKIAANCHFRVNGTIYNVIDVNGEGDSKLEYNDVLVRTQLNLVHENKTFRIASCDPPLIDFNTAKIVLSNHNQNNNTTTTGIASELGPLLFWVFADHVVQEIDQYLLKYVNNNMLLFKSRLAKKKMLESIFGKSKKSRNHQKSNNDDSPNEDNSYVFVGNNNNNNNDPNRPPYPQTLMLNDELIRMGSSSNSMYPSLDPSSMPYSSGSKNHLNVKQHATCRTCSPIDNIPFSINANNNGNNGDSFDDDELEILNILNRVENFMQTSKYEFNLENSILRESI</sequence>
<dbReference type="Pfam" id="PF06585">
    <property type="entry name" value="JHBP"/>
    <property type="match status" value="1"/>
</dbReference>
<evidence type="ECO:0000256" key="2">
    <source>
        <dbReference type="SAM" id="SignalP"/>
    </source>
</evidence>